<dbReference type="SUPFAM" id="SSF53187">
    <property type="entry name" value="Zn-dependent exopeptidases"/>
    <property type="match status" value="1"/>
</dbReference>
<evidence type="ECO:0000256" key="1">
    <source>
        <dbReference type="ARBA" id="ARBA00001947"/>
    </source>
</evidence>
<dbReference type="AlphaFoldDB" id="A0A9W6BPH9"/>
<dbReference type="Gene3D" id="3.40.630.10">
    <property type="entry name" value="Zn peptidases"/>
    <property type="match status" value="1"/>
</dbReference>
<evidence type="ECO:0000259" key="4">
    <source>
        <dbReference type="PROSITE" id="PS52035"/>
    </source>
</evidence>
<accession>A0A9W6BPH9</accession>
<dbReference type="Pfam" id="PF18027">
    <property type="entry name" value="Pepdidase_M14_N"/>
    <property type="match status" value="1"/>
</dbReference>
<sequence>MRAQRSSTRVSRILEQSLPSTSLCILRRLLCGPAPARPLVAMSPLTRSSQPEHQHHGLGVNHVQKPWGPRLGVAAAAGSTSPSASLSPFNYRITSCMDSGNIEVVDVPEEGTVNLAIRPDPFCATDGRAHFQWFNFRLVGAAGQPLRLRIVNAGAASYAPAWNGYQACASYDLQDWFRVPTTYDAENGVMTISHTPQYDAVQYAYFAPYTLDRHAALLARMQGRSRSDLPVRLHVLGTSLDGRDLEMLQIGPAASLPVDAGAAAPPAPSTASTSGSSAPLRVWVIARQHPGESMAEWFAEGLLERLTDPEDGLARSFLGKACVYVVPNMCPDGSFRGHLRTNAAGTNLNRAWAAPSLESSPEVLHTLAAMERTGVDFFIDVHGDEELPHVFVAGLDGIPAWGPRLRELQAAFCAAYSRHAPEFQTAHGYAVDKPGAANLSLASKQVGQRFDCLSLTLEMPFKDSLEVPDPRVGWSPGRAKRLGAALLGAINEVAHMLR</sequence>
<dbReference type="PANTHER" id="PTHR12756:SF11">
    <property type="entry name" value="CYTOSOLIC CARBOXYPEPTIDASE 1"/>
    <property type="match status" value="1"/>
</dbReference>
<name>A0A9W6BPH9_9CHLO</name>
<dbReference type="InterPro" id="IPR050821">
    <property type="entry name" value="Cytosolic_carboxypeptidase"/>
</dbReference>
<dbReference type="PROSITE" id="PS52035">
    <property type="entry name" value="PEPTIDASE_M14"/>
    <property type="match status" value="1"/>
</dbReference>
<organism evidence="5 6">
    <name type="scientific">Pleodorina starrii</name>
    <dbReference type="NCBI Taxonomy" id="330485"/>
    <lineage>
        <taxon>Eukaryota</taxon>
        <taxon>Viridiplantae</taxon>
        <taxon>Chlorophyta</taxon>
        <taxon>core chlorophytes</taxon>
        <taxon>Chlorophyceae</taxon>
        <taxon>CS clade</taxon>
        <taxon>Chlamydomonadales</taxon>
        <taxon>Volvocaceae</taxon>
        <taxon>Pleodorina</taxon>
    </lineage>
</organism>
<evidence type="ECO:0000256" key="3">
    <source>
        <dbReference type="PROSITE-ProRule" id="PRU01379"/>
    </source>
</evidence>
<comment type="similarity">
    <text evidence="2 3">Belongs to the peptidase M14 family.</text>
</comment>
<keyword evidence="6" id="KW-1185">Reference proteome</keyword>
<dbReference type="Proteomes" id="UP001165080">
    <property type="component" value="Unassembled WGS sequence"/>
</dbReference>
<gene>
    <name evidence="5" type="primary">PLEST010389</name>
    <name evidence="5" type="ORF">PLESTB_000998000</name>
</gene>
<dbReference type="PANTHER" id="PTHR12756">
    <property type="entry name" value="CYTOSOLIC CARBOXYPEPTIDASE"/>
    <property type="match status" value="1"/>
</dbReference>
<dbReference type="InterPro" id="IPR040626">
    <property type="entry name" value="Pepdidase_M14_N"/>
</dbReference>
<feature type="active site" description="Proton donor/acceptor" evidence="3">
    <location>
        <position position="458"/>
    </location>
</feature>
<dbReference type="InterPro" id="IPR000834">
    <property type="entry name" value="Peptidase_M14"/>
</dbReference>
<protein>
    <recommendedName>
        <fullName evidence="4">Peptidase M14 domain-containing protein</fullName>
    </recommendedName>
</protein>
<dbReference type="Pfam" id="PF00246">
    <property type="entry name" value="Peptidase_M14"/>
    <property type="match status" value="1"/>
</dbReference>
<proteinExistence type="inferred from homology"/>
<comment type="cofactor">
    <cofactor evidence="1">
        <name>Zn(2+)</name>
        <dbReference type="ChEBI" id="CHEBI:29105"/>
    </cofactor>
</comment>
<dbReference type="GO" id="GO:0008270">
    <property type="term" value="F:zinc ion binding"/>
    <property type="evidence" value="ECO:0007669"/>
    <property type="project" value="InterPro"/>
</dbReference>
<evidence type="ECO:0000313" key="6">
    <source>
        <dbReference type="Proteomes" id="UP001165080"/>
    </source>
</evidence>
<dbReference type="CDD" id="cd06234">
    <property type="entry name" value="M14_PaCCP-like"/>
    <property type="match status" value="1"/>
</dbReference>
<reference evidence="5 6" key="1">
    <citation type="journal article" date="2023" name="Commun. Biol.">
        <title>Reorganization of the ancestral sex-determining regions during the evolution of trioecy in Pleodorina starrii.</title>
        <authorList>
            <person name="Takahashi K."/>
            <person name="Suzuki S."/>
            <person name="Kawai-Toyooka H."/>
            <person name="Yamamoto K."/>
            <person name="Hamaji T."/>
            <person name="Ootsuki R."/>
            <person name="Yamaguchi H."/>
            <person name="Kawachi M."/>
            <person name="Higashiyama T."/>
            <person name="Nozaki H."/>
        </authorList>
    </citation>
    <scope>NUCLEOTIDE SEQUENCE [LARGE SCALE GENOMIC DNA]</scope>
    <source>
        <strain evidence="5 6">NIES-4479</strain>
    </source>
</reference>
<evidence type="ECO:0000256" key="2">
    <source>
        <dbReference type="ARBA" id="ARBA00005988"/>
    </source>
</evidence>
<dbReference type="Gene3D" id="2.60.40.3120">
    <property type="match status" value="1"/>
</dbReference>
<dbReference type="OrthoDB" id="10253041at2759"/>
<dbReference type="EMBL" id="BRXU01000013">
    <property type="protein sequence ID" value="GLC55535.1"/>
    <property type="molecule type" value="Genomic_DNA"/>
</dbReference>
<dbReference type="GO" id="GO:0004181">
    <property type="term" value="F:metallocarboxypeptidase activity"/>
    <property type="evidence" value="ECO:0007669"/>
    <property type="project" value="InterPro"/>
</dbReference>
<feature type="domain" description="Peptidase M14" evidence="4">
    <location>
        <begin position="207"/>
        <end position="497"/>
    </location>
</feature>
<comment type="caution">
    <text evidence="5">The sequence shown here is derived from an EMBL/GenBank/DDBJ whole genome shotgun (WGS) entry which is preliminary data.</text>
</comment>
<evidence type="ECO:0000313" key="5">
    <source>
        <dbReference type="EMBL" id="GLC55535.1"/>
    </source>
</evidence>
<dbReference type="GO" id="GO:0006508">
    <property type="term" value="P:proteolysis"/>
    <property type="evidence" value="ECO:0007669"/>
    <property type="project" value="InterPro"/>
</dbReference>